<dbReference type="InterPro" id="IPR011009">
    <property type="entry name" value="Kinase-like_dom_sf"/>
</dbReference>
<proteinExistence type="predicted"/>
<feature type="domain" description="Aminoglycoside phosphotransferase" evidence="1">
    <location>
        <begin position="5"/>
        <end position="215"/>
    </location>
</feature>
<dbReference type="GO" id="GO:0016740">
    <property type="term" value="F:transferase activity"/>
    <property type="evidence" value="ECO:0007669"/>
    <property type="project" value="UniProtKB-KW"/>
</dbReference>
<evidence type="ECO:0000259" key="1">
    <source>
        <dbReference type="Pfam" id="PF01636"/>
    </source>
</evidence>
<dbReference type="AlphaFoldDB" id="M0ERU2"/>
<evidence type="ECO:0000313" key="3">
    <source>
        <dbReference type="Proteomes" id="UP000011509"/>
    </source>
</evidence>
<keyword evidence="3" id="KW-1185">Reference proteome</keyword>
<accession>M0ERU2</accession>
<dbReference type="InterPro" id="IPR051678">
    <property type="entry name" value="AGP_Transferase"/>
</dbReference>
<protein>
    <submittedName>
        <fullName evidence="2">Aminoglycoside phosphotransferase</fullName>
    </submittedName>
</protein>
<name>M0ERU2_9EURY</name>
<evidence type="ECO:0000313" key="2">
    <source>
        <dbReference type="EMBL" id="ELZ50496.1"/>
    </source>
</evidence>
<dbReference type="Proteomes" id="UP000011509">
    <property type="component" value="Unassembled WGS sequence"/>
</dbReference>
<gene>
    <name evidence="2" type="ORF">C464_02810</name>
</gene>
<dbReference type="InterPro" id="IPR002575">
    <property type="entry name" value="Aminoglycoside_PTrfase"/>
</dbReference>
<sequence>MAEPQIIELIREHTAVPVPEVIGTSKNMLEFPCCLYERVPGRTFADRPVIESPDLLARICTEAGQHLAGLHNIDTFGRCGPIVLGDDGLTVANVADDWPSGFQRTLAAKVDQLGPQFKSYVETLNEHVNEATTKCRSTTPVTPVLAHMDYRLANLVIDPDADCITQAVLDWAGATAAPAAYELAHVEALLTDWPILVADQVTLWERFREAYAQRREIPTIPDIYRVDAQLRLMKHLDMEIGHFDNAAAEGRVEDHLTSLEALGAL</sequence>
<dbReference type="SUPFAM" id="SSF56112">
    <property type="entry name" value="Protein kinase-like (PK-like)"/>
    <property type="match status" value="1"/>
</dbReference>
<dbReference type="Pfam" id="PF01636">
    <property type="entry name" value="APH"/>
    <property type="match status" value="1"/>
</dbReference>
<dbReference type="EMBL" id="AOJL01000013">
    <property type="protein sequence ID" value="ELZ50496.1"/>
    <property type="molecule type" value="Genomic_DNA"/>
</dbReference>
<comment type="caution">
    <text evidence="2">The sequence shown here is derived from an EMBL/GenBank/DDBJ whole genome shotgun (WGS) entry which is preliminary data.</text>
</comment>
<reference evidence="2 3" key="1">
    <citation type="journal article" date="2014" name="PLoS Genet.">
        <title>Phylogenetically driven sequencing of extremely halophilic archaea reveals strategies for static and dynamic osmo-response.</title>
        <authorList>
            <person name="Becker E.A."/>
            <person name="Seitzer P.M."/>
            <person name="Tritt A."/>
            <person name="Larsen D."/>
            <person name="Krusor M."/>
            <person name="Yao A.I."/>
            <person name="Wu D."/>
            <person name="Madern D."/>
            <person name="Eisen J.A."/>
            <person name="Darling A.E."/>
            <person name="Facciotti M.T."/>
        </authorList>
    </citation>
    <scope>NUCLEOTIDE SEQUENCE [LARGE SCALE GENOMIC DNA]</scope>
    <source>
        <strain evidence="2 3">DSM 10284</strain>
    </source>
</reference>
<dbReference type="Gene3D" id="3.90.1200.10">
    <property type="match status" value="1"/>
</dbReference>
<organism evidence="2 3">
    <name type="scientific">Halorubrum coriense DSM 10284</name>
    <dbReference type="NCBI Taxonomy" id="1227466"/>
    <lineage>
        <taxon>Archaea</taxon>
        <taxon>Methanobacteriati</taxon>
        <taxon>Methanobacteriota</taxon>
        <taxon>Stenosarchaea group</taxon>
        <taxon>Halobacteria</taxon>
        <taxon>Halobacteriales</taxon>
        <taxon>Haloferacaceae</taxon>
        <taxon>Halorubrum</taxon>
    </lineage>
</organism>
<dbReference type="STRING" id="1227466.C464_02810"/>
<dbReference type="PANTHER" id="PTHR21310">
    <property type="entry name" value="AMINOGLYCOSIDE PHOSPHOTRANSFERASE-RELATED-RELATED"/>
    <property type="match status" value="1"/>
</dbReference>
<keyword evidence="2" id="KW-0808">Transferase</keyword>